<dbReference type="Proteomes" id="UP001139887">
    <property type="component" value="Unassembled WGS sequence"/>
</dbReference>
<organism evidence="6 7">
    <name type="scientific">Coemansia brasiliensis</name>
    <dbReference type="NCBI Taxonomy" id="2650707"/>
    <lineage>
        <taxon>Eukaryota</taxon>
        <taxon>Fungi</taxon>
        <taxon>Fungi incertae sedis</taxon>
        <taxon>Zoopagomycota</taxon>
        <taxon>Kickxellomycotina</taxon>
        <taxon>Kickxellomycetes</taxon>
        <taxon>Kickxellales</taxon>
        <taxon>Kickxellaceae</taxon>
        <taxon>Coemansia</taxon>
    </lineage>
</organism>
<evidence type="ECO:0000256" key="2">
    <source>
        <dbReference type="ARBA" id="ARBA00008048"/>
    </source>
</evidence>
<dbReference type="PANTHER" id="PTHR13130:SF4">
    <property type="entry name" value="MEDIATOR OF RNA POLYMERASE II TRANSCRIPTION SUBUNIT 27"/>
    <property type="match status" value="1"/>
</dbReference>
<comment type="similarity">
    <text evidence="2">Belongs to the Mediator complex subunit 27 family.</text>
</comment>
<gene>
    <name evidence="6" type="ORF">IWW36_005101</name>
</gene>
<dbReference type="PANTHER" id="PTHR13130">
    <property type="entry name" value="34 KDA TRANSCRIPTIONAL CO-ACTIVATOR-RELATED"/>
    <property type="match status" value="1"/>
</dbReference>
<keyword evidence="3" id="KW-0805">Transcription regulation</keyword>
<dbReference type="Pfam" id="PF11571">
    <property type="entry name" value="Med27"/>
    <property type="match status" value="1"/>
</dbReference>
<reference evidence="6" key="1">
    <citation type="submission" date="2022-07" db="EMBL/GenBank/DDBJ databases">
        <title>Phylogenomic reconstructions and comparative analyses of Kickxellomycotina fungi.</title>
        <authorList>
            <person name="Reynolds N.K."/>
            <person name="Stajich J.E."/>
            <person name="Barry K."/>
            <person name="Grigoriev I.V."/>
            <person name="Crous P."/>
            <person name="Smith M.E."/>
        </authorList>
    </citation>
    <scope>NUCLEOTIDE SEQUENCE</scope>
    <source>
        <strain evidence="6">NRRL 1566</strain>
    </source>
</reference>
<evidence type="ECO:0000313" key="7">
    <source>
        <dbReference type="Proteomes" id="UP001139887"/>
    </source>
</evidence>
<evidence type="ECO:0008006" key="8">
    <source>
        <dbReference type="Google" id="ProtNLM"/>
    </source>
</evidence>
<dbReference type="GO" id="GO:0016592">
    <property type="term" value="C:mediator complex"/>
    <property type="evidence" value="ECO:0007669"/>
    <property type="project" value="InterPro"/>
</dbReference>
<keyword evidence="4" id="KW-0804">Transcription</keyword>
<name>A0A9W8I9G6_9FUNG</name>
<dbReference type="OrthoDB" id="21470at2759"/>
<dbReference type="GO" id="GO:0006357">
    <property type="term" value="P:regulation of transcription by RNA polymerase II"/>
    <property type="evidence" value="ECO:0007669"/>
    <property type="project" value="TreeGrafter"/>
</dbReference>
<dbReference type="AlphaFoldDB" id="A0A9W8I9G6"/>
<evidence type="ECO:0000256" key="1">
    <source>
        <dbReference type="ARBA" id="ARBA00004123"/>
    </source>
</evidence>
<comment type="caution">
    <text evidence="6">The sequence shown here is derived from an EMBL/GenBank/DDBJ whole genome shotgun (WGS) entry which is preliminary data.</text>
</comment>
<keyword evidence="7" id="KW-1185">Reference proteome</keyword>
<comment type="subcellular location">
    <subcellularLocation>
        <location evidence="1">Nucleus</location>
    </subcellularLocation>
</comment>
<accession>A0A9W8I9G6</accession>
<dbReference type="GO" id="GO:0003713">
    <property type="term" value="F:transcription coactivator activity"/>
    <property type="evidence" value="ECO:0007669"/>
    <property type="project" value="TreeGrafter"/>
</dbReference>
<sequence length="316" mass="35844">MAAKANACEDSLARAYDVVAKIDKLVERAYEAHSSLYKTFGDISGVSTIRKDKSVTEATQRDISTTLEAMQSMISTLTQLGDVVVQLEKKPREKLISDEVRAVLDEFSPYVRLMTEQDNIHRTSELIDSSVSELDASAMRLRIGDIGEAIRLSMLEEQLVALKEQYPQLDFKIHAITKRTRLLVVRIPTIIKMSINMKQLDDQNETDCSMEINSINIVSDDEAGPFSKFQVFNRISYDSNIIWSSISGFSVEHRVSKIVQWFSMFDNLFSATCNICHRHLQIDPRTSQHLPPLWRDVDAKGNEPCKAFHYGCLEST</sequence>
<evidence type="ECO:0000256" key="4">
    <source>
        <dbReference type="ARBA" id="ARBA00023163"/>
    </source>
</evidence>
<evidence type="ECO:0000256" key="5">
    <source>
        <dbReference type="ARBA" id="ARBA00023242"/>
    </source>
</evidence>
<proteinExistence type="inferred from homology"/>
<keyword evidence="5" id="KW-0539">Nucleus</keyword>
<evidence type="ECO:0000313" key="6">
    <source>
        <dbReference type="EMBL" id="KAJ2844647.1"/>
    </source>
</evidence>
<protein>
    <recommendedName>
        <fullName evidence="8">Mediator of RNA polymerase II transcription subunit 27</fullName>
    </recommendedName>
</protein>
<evidence type="ECO:0000256" key="3">
    <source>
        <dbReference type="ARBA" id="ARBA00023015"/>
    </source>
</evidence>
<dbReference type="InterPro" id="IPR021627">
    <property type="entry name" value="Mediator_Med27"/>
</dbReference>
<dbReference type="EMBL" id="JANBUW010001020">
    <property type="protein sequence ID" value="KAJ2844647.1"/>
    <property type="molecule type" value="Genomic_DNA"/>
</dbReference>